<dbReference type="InterPro" id="IPR039420">
    <property type="entry name" value="WalR-like"/>
</dbReference>
<evidence type="ECO:0000313" key="8">
    <source>
        <dbReference type="EMBL" id="MBP2384851.1"/>
    </source>
</evidence>
<evidence type="ECO:0000313" key="9">
    <source>
        <dbReference type="Proteomes" id="UP001296993"/>
    </source>
</evidence>
<name>A0ABS4X964_9MICC</name>
<dbReference type="CDD" id="cd17535">
    <property type="entry name" value="REC_NarL-like"/>
    <property type="match status" value="1"/>
</dbReference>
<dbReference type="PANTHER" id="PTHR43214:SF24">
    <property type="entry name" value="TRANSCRIPTIONAL REGULATORY PROTEIN NARL-RELATED"/>
    <property type="match status" value="1"/>
</dbReference>
<evidence type="ECO:0000256" key="1">
    <source>
        <dbReference type="ARBA" id="ARBA00022553"/>
    </source>
</evidence>
<evidence type="ECO:0000259" key="6">
    <source>
        <dbReference type="PROSITE" id="PS50043"/>
    </source>
</evidence>
<dbReference type="InterPro" id="IPR001789">
    <property type="entry name" value="Sig_transdc_resp-reg_receiver"/>
</dbReference>
<keyword evidence="2" id="KW-0805">Transcription regulation</keyword>
<dbReference type="SUPFAM" id="SSF52172">
    <property type="entry name" value="CheY-like"/>
    <property type="match status" value="1"/>
</dbReference>
<dbReference type="Gene3D" id="3.40.50.2300">
    <property type="match status" value="1"/>
</dbReference>
<dbReference type="PANTHER" id="PTHR43214">
    <property type="entry name" value="TWO-COMPONENT RESPONSE REGULATOR"/>
    <property type="match status" value="1"/>
</dbReference>
<dbReference type="CDD" id="cd06170">
    <property type="entry name" value="LuxR_C_like"/>
    <property type="match status" value="1"/>
</dbReference>
<organism evidence="8 9">
    <name type="scientific">Paeniglutamicibacter kerguelensis</name>
    <dbReference type="NCBI Taxonomy" id="254788"/>
    <lineage>
        <taxon>Bacteria</taxon>
        <taxon>Bacillati</taxon>
        <taxon>Actinomycetota</taxon>
        <taxon>Actinomycetes</taxon>
        <taxon>Micrococcales</taxon>
        <taxon>Micrococcaceae</taxon>
        <taxon>Paeniglutamicibacter</taxon>
    </lineage>
</organism>
<dbReference type="Pfam" id="PF00196">
    <property type="entry name" value="GerE"/>
    <property type="match status" value="1"/>
</dbReference>
<feature type="domain" description="Response regulatory" evidence="7">
    <location>
        <begin position="15"/>
        <end position="130"/>
    </location>
</feature>
<dbReference type="PROSITE" id="PS50043">
    <property type="entry name" value="HTH_LUXR_2"/>
    <property type="match status" value="1"/>
</dbReference>
<evidence type="ECO:0000256" key="2">
    <source>
        <dbReference type="ARBA" id="ARBA00023015"/>
    </source>
</evidence>
<feature type="domain" description="HTH luxR-type" evidence="6">
    <location>
        <begin position="161"/>
        <end position="226"/>
    </location>
</feature>
<dbReference type="InterPro" id="IPR016032">
    <property type="entry name" value="Sig_transdc_resp-reg_C-effctor"/>
</dbReference>
<dbReference type="PROSITE" id="PS50110">
    <property type="entry name" value="RESPONSE_REGULATORY"/>
    <property type="match status" value="1"/>
</dbReference>
<keyword evidence="4" id="KW-0804">Transcription</keyword>
<evidence type="ECO:0000256" key="5">
    <source>
        <dbReference type="PROSITE-ProRule" id="PRU00169"/>
    </source>
</evidence>
<dbReference type="PRINTS" id="PR00038">
    <property type="entry name" value="HTHLUXR"/>
</dbReference>
<comment type="caution">
    <text evidence="8">The sequence shown here is derived from an EMBL/GenBank/DDBJ whole genome shotgun (WGS) entry which is preliminary data.</text>
</comment>
<dbReference type="Proteomes" id="UP001296993">
    <property type="component" value="Unassembled WGS sequence"/>
</dbReference>
<dbReference type="EMBL" id="JAGIOF010000001">
    <property type="protein sequence ID" value="MBP2384851.1"/>
    <property type="molecule type" value="Genomic_DNA"/>
</dbReference>
<proteinExistence type="predicted"/>
<keyword evidence="9" id="KW-1185">Reference proteome</keyword>
<keyword evidence="3 8" id="KW-0238">DNA-binding</keyword>
<protein>
    <submittedName>
        <fullName evidence="8">DNA-binding NarL/FixJ family response regulator</fullName>
    </submittedName>
</protein>
<dbReference type="PROSITE" id="PS00622">
    <property type="entry name" value="HTH_LUXR_1"/>
    <property type="match status" value="1"/>
</dbReference>
<dbReference type="SMART" id="SM00421">
    <property type="entry name" value="HTH_LUXR"/>
    <property type="match status" value="1"/>
</dbReference>
<gene>
    <name evidence="8" type="ORF">JOF47_000362</name>
</gene>
<dbReference type="GO" id="GO:0003677">
    <property type="term" value="F:DNA binding"/>
    <property type="evidence" value="ECO:0007669"/>
    <property type="project" value="UniProtKB-KW"/>
</dbReference>
<reference evidence="8 9" key="1">
    <citation type="submission" date="2021-03" db="EMBL/GenBank/DDBJ databases">
        <title>Sequencing the genomes of 1000 actinobacteria strains.</title>
        <authorList>
            <person name="Klenk H.-P."/>
        </authorList>
    </citation>
    <scope>NUCLEOTIDE SEQUENCE [LARGE SCALE GENOMIC DNA]</scope>
    <source>
        <strain evidence="8 9">DSM 15797</strain>
    </source>
</reference>
<dbReference type="InterPro" id="IPR058245">
    <property type="entry name" value="NreC/VraR/RcsB-like_REC"/>
</dbReference>
<dbReference type="RefSeq" id="WP_209995564.1">
    <property type="nucleotide sequence ID" value="NZ_BAAAJY010000006.1"/>
</dbReference>
<evidence type="ECO:0000256" key="3">
    <source>
        <dbReference type="ARBA" id="ARBA00023125"/>
    </source>
</evidence>
<evidence type="ECO:0000256" key="4">
    <source>
        <dbReference type="ARBA" id="ARBA00023163"/>
    </source>
</evidence>
<dbReference type="SUPFAM" id="SSF46894">
    <property type="entry name" value="C-terminal effector domain of the bipartite response regulators"/>
    <property type="match status" value="1"/>
</dbReference>
<dbReference type="SMART" id="SM00448">
    <property type="entry name" value="REC"/>
    <property type="match status" value="1"/>
</dbReference>
<accession>A0ABS4X964</accession>
<evidence type="ECO:0000259" key="7">
    <source>
        <dbReference type="PROSITE" id="PS50110"/>
    </source>
</evidence>
<dbReference type="InterPro" id="IPR000792">
    <property type="entry name" value="Tscrpt_reg_LuxR_C"/>
</dbReference>
<keyword evidence="1 5" id="KW-0597">Phosphoprotein</keyword>
<dbReference type="Pfam" id="PF00072">
    <property type="entry name" value="Response_reg"/>
    <property type="match status" value="1"/>
</dbReference>
<sequence>MTEGPPKTDKPASVSVLLVDDHAAIRLGMRMVVESAPGFDVVGEAENGAVAVAMAFALRPDIVLMDLRMPVLDGVVATRQITESRLSKVLVLTTFDHDEYLFGALKAGAQGFLLKTAAPQRIIAALESVMNGDQVISPEVTAKLVSAALESRTAYPAPPPRVDPREVLTERELQVLRELGTGLSNHGIGRSLGISETTVKTHVSRVIGKLEVTSRLQAALVAHATFTAGDG</sequence>
<dbReference type="InterPro" id="IPR011006">
    <property type="entry name" value="CheY-like_superfamily"/>
</dbReference>
<feature type="modified residue" description="4-aspartylphosphate" evidence="5">
    <location>
        <position position="66"/>
    </location>
</feature>